<evidence type="ECO:0000256" key="3">
    <source>
        <dbReference type="ARBA" id="ARBA00022692"/>
    </source>
</evidence>
<feature type="transmembrane region" description="Helical" evidence="6">
    <location>
        <begin position="12"/>
        <end position="32"/>
    </location>
</feature>
<sequence>MNVSTDSISREKMLYTAVVLAVVAVACLWLFGPVDASSISMALRLTVPIGFAALGGIFSEKAGIINIGLEGLLIVGAFSAVASMYALSLTPIGANVWLAFGFAIVASAVVALLFAIACIEFKADQVIAGLAIWLIALGFAPFASTIVWGQVNSPSVDGFDEWAIPGLADLPVFGDIFVMAPPVMLLVAAGPLTWYVLNRTRFGLWIEASGEDPKALDTAGVDVQLVRYVGTVLSGVYCGIGGAALALNAGTFVGGGETMVNGRGFIGLTAYLIGNYNPIGAFLASFLFGGLETLQLGIQQTSDIPIPSRLIGVLPYVIVLVVLVFVGKTQMPSSAGDHYESDD</sequence>
<dbReference type="KEGG" id="hlr:HALLA_11385"/>
<keyword evidence="4 6" id="KW-1133">Transmembrane helix</keyword>
<dbReference type="HOGENOM" id="CLU_040769_1_0_2"/>
<dbReference type="Proteomes" id="UP000019024">
    <property type="component" value="Chromosome"/>
</dbReference>
<feature type="transmembrane region" description="Helical" evidence="6">
    <location>
        <begin position="308"/>
        <end position="326"/>
    </location>
</feature>
<feature type="transmembrane region" description="Helical" evidence="6">
    <location>
        <begin position="71"/>
        <end position="90"/>
    </location>
</feature>
<dbReference type="GO" id="GO:0005886">
    <property type="term" value="C:plasma membrane"/>
    <property type="evidence" value="ECO:0007669"/>
    <property type="project" value="UniProtKB-SubCell"/>
</dbReference>
<name>W0JQ25_9EURY</name>
<feature type="transmembrane region" description="Helical" evidence="6">
    <location>
        <begin position="126"/>
        <end position="148"/>
    </location>
</feature>
<dbReference type="STRING" id="797299.HALLA_11385"/>
<dbReference type="eggNOG" id="arCOG00261">
    <property type="taxonomic scope" value="Archaea"/>
</dbReference>
<evidence type="ECO:0000313" key="8">
    <source>
        <dbReference type="Proteomes" id="UP000019024"/>
    </source>
</evidence>
<evidence type="ECO:0000256" key="4">
    <source>
        <dbReference type="ARBA" id="ARBA00022989"/>
    </source>
</evidence>
<evidence type="ECO:0000256" key="6">
    <source>
        <dbReference type="SAM" id="Phobius"/>
    </source>
</evidence>
<organism evidence="7 8">
    <name type="scientific">Halostagnicola larsenii XH-48</name>
    <dbReference type="NCBI Taxonomy" id="797299"/>
    <lineage>
        <taxon>Archaea</taxon>
        <taxon>Methanobacteriati</taxon>
        <taxon>Methanobacteriota</taxon>
        <taxon>Stenosarchaea group</taxon>
        <taxon>Halobacteria</taxon>
        <taxon>Halobacteriales</taxon>
        <taxon>Natrialbaceae</taxon>
        <taxon>Halostagnicola</taxon>
    </lineage>
</organism>
<dbReference type="PANTHER" id="PTHR43370">
    <property type="entry name" value="SUGAR ABC TRANSPORTER INTEGRAL MEMBRANE PROTEIN-RELATED"/>
    <property type="match status" value="1"/>
</dbReference>
<dbReference type="PANTHER" id="PTHR43370:SF1">
    <property type="entry name" value="GUANOSINE ABC TRANSPORTER PERMEASE PROTEIN NUPQ"/>
    <property type="match status" value="1"/>
</dbReference>
<gene>
    <name evidence="7" type="ORF">HALLA_11385</name>
</gene>
<keyword evidence="5 6" id="KW-0472">Membrane</keyword>
<keyword evidence="8" id="KW-1185">Reference proteome</keyword>
<keyword evidence="2" id="KW-1003">Cell membrane</keyword>
<protein>
    <submittedName>
        <fullName evidence="7">Ribose ABC transporter permease</fullName>
    </submittedName>
</protein>
<dbReference type="EMBL" id="CP007055">
    <property type="protein sequence ID" value="AHF99376.1"/>
    <property type="molecule type" value="Genomic_DNA"/>
</dbReference>
<dbReference type="PATRIC" id="fig|797299.3.peg.1309"/>
<dbReference type="GO" id="GO:0022857">
    <property type="term" value="F:transmembrane transporter activity"/>
    <property type="evidence" value="ECO:0007669"/>
    <property type="project" value="InterPro"/>
</dbReference>
<dbReference type="CDD" id="cd06580">
    <property type="entry name" value="TM_PBP1_transp_TpRbsC_like"/>
    <property type="match status" value="1"/>
</dbReference>
<feature type="transmembrane region" description="Helical" evidence="6">
    <location>
        <begin position="176"/>
        <end position="197"/>
    </location>
</feature>
<comment type="subcellular location">
    <subcellularLocation>
        <location evidence="1">Cell membrane</location>
        <topology evidence="1">Multi-pass membrane protein</topology>
    </subcellularLocation>
</comment>
<feature type="transmembrane region" description="Helical" evidence="6">
    <location>
        <begin position="38"/>
        <end position="59"/>
    </location>
</feature>
<evidence type="ECO:0000313" key="7">
    <source>
        <dbReference type="EMBL" id="AHF99376.1"/>
    </source>
</evidence>
<feature type="transmembrane region" description="Helical" evidence="6">
    <location>
        <begin position="268"/>
        <end position="288"/>
    </location>
</feature>
<evidence type="ECO:0000256" key="5">
    <source>
        <dbReference type="ARBA" id="ARBA00023136"/>
    </source>
</evidence>
<reference evidence="7 8" key="1">
    <citation type="submission" date="2014-01" db="EMBL/GenBank/DDBJ databases">
        <authorList>
            <consortium name="DOE Joint Genome Institute"/>
            <person name="Anderson I."/>
            <person name="Huntemann M."/>
            <person name="Han J."/>
            <person name="Chen A."/>
            <person name="Kyrpides N."/>
            <person name="Mavromatis K."/>
            <person name="Markowitz V."/>
            <person name="Palaniappan K."/>
            <person name="Ivanova N."/>
            <person name="Schaumberg A."/>
            <person name="Pati A."/>
            <person name="Liolios K."/>
            <person name="Nordberg H.P."/>
            <person name="Cantor M.N."/>
            <person name="Hua S.X."/>
            <person name="Woyke T."/>
        </authorList>
    </citation>
    <scope>NUCLEOTIDE SEQUENCE [LARGE SCALE GENOMIC DNA]</scope>
    <source>
        <strain evidence="7 8">XH-48</strain>
    </source>
</reference>
<evidence type="ECO:0000256" key="1">
    <source>
        <dbReference type="ARBA" id="ARBA00004651"/>
    </source>
</evidence>
<dbReference type="InterPro" id="IPR001851">
    <property type="entry name" value="ABC_transp_permease"/>
</dbReference>
<evidence type="ECO:0000256" key="2">
    <source>
        <dbReference type="ARBA" id="ARBA00022475"/>
    </source>
</evidence>
<accession>W0JQ25</accession>
<proteinExistence type="predicted"/>
<feature type="transmembrane region" description="Helical" evidence="6">
    <location>
        <begin position="96"/>
        <end position="119"/>
    </location>
</feature>
<dbReference type="AlphaFoldDB" id="W0JQ25"/>
<dbReference type="Pfam" id="PF02653">
    <property type="entry name" value="BPD_transp_2"/>
    <property type="match status" value="1"/>
</dbReference>
<keyword evidence="3 6" id="KW-0812">Transmembrane</keyword>